<feature type="transmembrane region" description="Helical" evidence="8">
    <location>
        <begin position="119"/>
        <end position="139"/>
    </location>
</feature>
<keyword evidence="3" id="KW-0813">Transport</keyword>
<evidence type="ECO:0000313" key="10">
    <source>
        <dbReference type="Proteomes" id="UP000297245"/>
    </source>
</evidence>
<dbReference type="EMBL" id="ML179505">
    <property type="protein sequence ID" value="THU86280.1"/>
    <property type="molecule type" value="Genomic_DNA"/>
</dbReference>
<dbReference type="AlphaFoldDB" id="A0A4S8LC70"/>
<dbReference type="Gene3D" id="1.10.4160.10">
    <property type="entry name" value="Hydantoin permease"/>
    <property type="match status" value="1"/>
</dbReference>
<dbReference type="PANTHER" id="PTHR31806:SF5">
    <property type="entry name" value="PURINE-CYTOSINE PERMEASE FCY21"/>
    <property type="match status" value="1"/>
</dbReference>
<feature type="region of interest" description="Disordered" evidence="7">
    <location>
        <begin position="1"/>
        <end position="47"/>
    </location>
</feature>
<evidence type="ECO:0000256" key="2">
    <source>
        <dbReference type="ARBA" id="ARBA00008974"/>
    </source>
</evidence>
<comment type="similarity">
    <text evidence="2">Belongs to the purine-cytosine permease (2.A.39) family.</text>
</comment>
<name>A0A4S8LC70_DENBC</name>
<organism evidence="9 10">
    <name type="scientific">Dendrothele bispora (strain CBS 962.96)</name>
    <dbReference type="NCBI Taxonomy" id="1314807"/>
    <lineage>
        <taxon>Eukaryota</taxon>
        <taxon>Fungi</taxon>
        <taxon>Dikarya</taxon>
        <taxon>Basidiomycota</taxon>
        <taxon>Agaricomycotina</taxon>
        <taxon>Agaricomycetes</taxon>
        <taxon>Agaricomycetidae</taxon>
        <taxon>Agaricales</taxon>
        <taxon>Agaricales incertae sedis</taxon>
        <taxon>Dendrothele</taxon>
    </lineage>
</organism>
<evidence type="ECO:0000256" key="7">
    <source>
        <dbReference type="SAM" id="MobiDB-lite"/>
    </source>
</evidence>
<keyword evidence="10" id="KW-1185">Reference proteome</keyword>
<protein>
    <recommendedName>
        <fullName evidence="11">Purine-cytosine permease</fullName>
    </recommendedName>
</protein>
<feature type="transmembrane region" description="Helical" evidence="8">
    <location>
        <begin position="199"/>
        <end position="219"/>
    </location>
</feature>
<feature type="transmembrane region" description="Helical" evidence="8">
    <location>
        <begin position="398"/>
        <end position="420"/>
    </location>
</feature>
<feature type="compositionally biased region" description="Basic and acidic residues" evidence="7">
    <location>
        <begin position="33"/>
        <end position="45"/>
    </location>
</feature>
<dbReference type="Proteomes" id="UP000297245">
    <property type="component" value="Unassembled WGS sequence"/>
</dbReference>
<evidence type="ECO:0008006" key="11">
    <source>
        <dbReference type="Google" id="ProtNLM"/>
    </source>
</evidence>
<dbReference type="PANTHER" id="PTHR31806">
    <property type="entry name" value="PURINE-CYTOSINE PERMEASE FCY2-RELATED"/>
    <property type="match status" value="1"/>
</dbReference>
<evidence type="ECO:0000313" key="9">
    <source>
        <dbReference type="EMBL" id="THU86280.1"/>
    </source>
</evidence>
<evidence type="ECO:0000256" key="5">
    <source>
        <dbReference type="ARBA" id="ARBA00022989"/>
    </source>
</evidence>
<evidence type="ECO:0000256" key="6">
    <source>
        <dbReference type="ARBA" id="ARBA00023136"/>
    </source>
</evidence>
<comment type="subcellular location">
    <subcellularLocation>
        <location evidence="1">Membrane</location>
        <topology evidence="1">Multi-pass membrane protein</topology>
    </subcellularLocation>
</comment>
<dbReference type="InterPro" id="IPR026030">
    <property type="entry name" value="Pur-cyt_permease_Fcy2/21/22"/>
</dbReference>
<feature type="transmembrane region" description="Helical" evidence="8">
    <location>
        <begin position="302"/>
        <end position="324"/>
    </location>
</feature>
<keyword evidence="4 8" id="KW-0812">Transmembrane</keyword>
<sequence length="508" mass="54767">MDSDEKDSRVPVGTGTPELPTVTDLEQLADAGTGKETHDIDDRLKPQASSQNSSWRLRVKKILLWGVETHGISPTLVSERTDPRIYQMFTVWFSAILNLTGLSTGALGPVVFGLGMRDSALVCIVADIIGCIIPAYFVVFGPKIGTRTMAQSRFSFGYYGTSLPSLLNVISQGGWLIINSIVGGQVLAAVSPDKLDDTLGIVVIVLITFVISFFGYTVLHWYETYIWIPNIVLFIAMLGVGGKNLSLASSDATNSTSSASVAVTASALISYGTTVYASDLTWCTLAADYGIYHDSRARTWKIFLYAYAGIFLSAFIGHILGLSFSATAPFVPSWSSALGSGDDFGTFVVAILEPLGGFGKFLVVLGALTVTAPCALTMYSFGVSLMNVSPVFAKVPRYIYMVVATAIVIPLAIVGATRFFTALESVLNLIGYWASSYASIILCEHFIFRHSRCVFSLLVRCNRPLDGSSVVHGPNSKSRLGGYRDFDGILCSRDFVCGVEECRSENGE</sequence>
<feature type="transmembrane region" description="Helical" evidence="8">
    <location>
        <begin position="361"/>
        <end position="386"/>
    </location>
</feature>
<dbReference type="OrthoDB" id="2116389at2759"/>
<dbReference type="InterPro" id="IPR001248">
    <property type="entry name" value="Pur-cyt_permease"/>
</dbReference>
<feature type="transmembrane region" description="Helical" evidence="8">
    <location>
        <begin position="426"/>
        <end position="448"/>
    </location>
</feature>
<evidence type="ECO:0000256" key="8">
    <source>
        <dbReference type="SAM" id="Phobius"/>
    </source>
</evidence>
<evidence type="ECO:0000256" key="1">
    <source>
        <dbReference type="ARBA" id="ARBA00004141"/>
    </source>
</evidence>
<evidence type="ECO:0000256" key="4">
    <source>
        <dbReference type="ARBA" id="ARBA00022692"/>
    </source>
</evidence>
<gene>
    <name evidence="9" type="ORF">K435DRAFT_369131</name>
</gene>
<proteinExistence type="inferred from homology"/>
<accession>A0A4S8LC70</accession>
<dbReference type="Pfam" id="PF02133">
    <property type="entry name" value="Transp_cyt_pur"/>
    <property type="match status" value="1"/>
</dbReference>
<reference evidence="9 10" key="1">
    <citation type="journal article" date="2019" name="Nat. Ecol. Evol.">
        <title>Megaphylogeny resolves global patterns of mushroom evolution.</title>
        <authorList>
            <person name="Varga T."/>
            <person name="Krizsan K."/>
            <person name="Foldi C."/>
            <person name="Dima B."/>
            <person name="Sanchez-Garcia M."/>
            <person name="Sanchez-Ramirez S."/>
            <person name="Szollosi G.J."/>
            <person name="Szarkandi J.G."/>
            <person name="Papp V."/>
            <person name="Albert L."/>
            <person name="Andreopoulos W."/>
            <person name="Angelini C."/>
            <person name="Antonin V."/>
            <person name="Barry K.W."/>
            <person name="Bougher N.L."/>
            <person name="Buchanan P."/>
            <person name="Buyck B."/>
            <person name="Bense V."/>
            <person name="Catcheside P."/>
            <person name="Chovatia M."/>
            <person name="Cooper J."/>
            <person name="Damon W."/>
            <person name="Desjardin D."/>
            <person name="Finy P."/>
            <person name="Geml J."/>
            <person name="Haridas S."/>
            <person name="Hughes K."/>
            <person name="Justo A."/>
            <person name="Karasinski D."/>
            <person name="Kautmanova I."/>
            <person name="Kiss B."/>
            <person name="Kocsube S."/>
            <person name="Kotiranta H."/>
            <person name="LaButti K.M."/>
            <person name="Lechner B.E."/>
            <person name="Liimatainen K."/>
            <person name="Lipzen A."/>
            <person name="Lukacs Z."/>
            <person name="Mihaltcheva S."/>
            <person name="Morgado L.N."/>
            <person name="Niskanen T."/>
            <person name="Noordeloos M.E."/>
            <person name="Ohm R.A."/>
            <person name="Ortiz-Santana B."/>
            <person name="Ovrebo C."/>
            <person name="Racz N."/>
            <person name="Riley R."/>
            <person name="Savchenko A."/>
            <person name="Shiryaev A."/>
            <person name="Soop K."/>
            <person name="Spirin V."/>
            <person name="Szebenyi C."/>
            <person name="Tomsovsky M."/>
            <person name="Tulloss R.E."/>
            <person name="Uehling J."/>
            <person name="Grigoriev I.V."/>
            <person name="Vagvolgyi C."/>
            <person name="Papp T."/>
            <person name="Martin F.M."/>
            <person name="Miettinen O."/>
            <person name="Hibbett D.S."/>
            <person name="Nagy L.G."/>
        </authorList>
    </citation>
    <scope>NUCLEOTIDE SEQUENCE [LARGE SCALE GENOMIC DNA]</scope>
    <source>
        <strain evidence="9 10">CBS 962.96</strain>
    </source>
</reference>
<feature type="transmembrane region" description="Helical" evidence="8">
    <location>
        <begin position="225"/>
        <end position="242"/>
    </location>
</feature>
<feature type="transmembrane region" description="Helical" evidence="8">
    <location>
        <begin position="89"/>
        <end position="113"/>
    </location>
</feature>
<dbReference type="GO" id="GO:0022857">
    <property type="term" value="F:transmembrane transporter activity"/>
    <property type="evidence" value="ECO:0007669"/>
    <property type="project" value="InterPro"/>
</dbReference>
<dbReference type="GO" id="GO:0005886">
    <property type="term" value="C:plasma membrane"/>
    <property type="evidence" value="ECO:0007669"/>
    <property type="project" value="TreeGrafter"/>
</dbReference>
<evidence type="ECO:0000256" key="3">
    <source>
        <dbReference type="ARBA" id="ARBA00022448"/>
    </source>
</evidence>
<keyword evidence="6 8" id="KW-0472">Membrane</keyword>
<keyword evidence="5 8" id="KW-1133">Transmembrane helix</keyword>